<feature type="non-terminal residue" evidence="1">
    <location>
        <position position="1"/>
    </location>
</feature>
<feature type="non-terminal residue" evidence="1">
    <location>
        <position position="59"/>
    </location>
</feature>
<sequence>EDFDNRMVSHFVQEFKAKHNKDIIGRSKSSWEIEAQRARQQRAKDDSLFFDLSLIPCMK</sequence>
<organism evidence="1 2">
    <name type="scientific">Oldenlandia corymbosa var. corymbosa</name>
    <dbReference type="NCBI Taxonomy" id="529605"/>
    <lineage>
        <taxon>Eukaryota</taxon>
        <taxon>Viridiplantae</taxon>
        <taxon>Streptophyta</taxon>
        <taxon>Embryophyta</taxon>
        <taxon>Tracheophyta</taxon>
        <taxon>Spermatophyta</taxon>
        <taxon>Magnoliopsida</taxon>
        <taxon>eudicotyledons</taxon>
        <taxon>Gunneridae</taxon>
        <taxon>Pentapetalae</taxon>
        <taxon>asterids</taxon>
        <taxon>lamiids</taxon>
        <taxon>Gentianales</taxon>
        <taxon>Rubiaceae</taxon>
        <taxon>Rubioideae</taxon>
        <taxon>Spermacoceae</taxon>
        <taxon>Hedyotis-Oldenlandia complex</taxon>
        <taxon>Oldenlandia</taxon>
    </lineage>
</organism>
<dbReference type="Proteomes" id="UP001161247">
    <property type="component" value="Chromosome 3"/>
</dbReference>
<evidence type="ECO:0000313" key="2">
    <source>
        <dbReference type="Proteomes" id="UP001161247"/>
    </source>
</evidence>
<name>A0AAV1CTW9_OLDCO</name>
<dbReference type="AlphaFoldDB" id="A0AAV1CTW9"/>
<reference evidence="1" key="1">
    <citation type="submission" date="2023-03" db="EMBL/GenBank/DDBJ databases">
        <authorList>
            <person name="Julca I."/>
        </authorList>
    </citation>
    <scope>NUCLEOTIDE SEQUENCE</scope>
</reference>
<dbReference type="Gene3D" id="3.90.640.10">
    <property type="entry name" value="Actin, Chain A, domain 4"/>
    <property type="match status" value="1"/>
</dbReference>
<protein>
    <submittedName>
        <fullName evidence="1">OLC1v1035820C1</fullName>
    </submittedName>
</protein>
<keyword evidence="2" id="KW-1185">Reference proteome</keyword>
<proteinExistence type="predicted"/>
<gene>
    <name evidence="1" type="ORF">OLC1_LOCUS9144</name>
</gene>
<dbReference type="EMBL" id="OX459120">
    <property type="protein sequence ID" value="CAI9099059.1"/>
    <property type="molecule type" value="Genomic_DNA"/>
</dbReference>
<accession>A0AAV1CTW9</accession>
<evidence type="ECO:0000313" key="1">
    <source>
        <dbReference type="EMBL" id="CAI9099059.1"/>
    </source>
</evidence>